<feature type="non-terminal residue" evidence="1">
    <location>
        <position position="78"/>
    </location>
</feature>
<dbReference type="EMBL" id="UINC01211522">
    <property type="protein sequence ID" value="SVE35452.1"/>
    <property type="molecule type" value="Genomic_DNA"/>
</dbReference>
<gene>
    <name evidence="1" type="ORF">METZ01_LOCUS488306</name>
</gene>
<dbReference type="SUPFAM" id="SSF51735">
    <property type="entry name" value="NAD(P)-binding Rossmann-fold domains"/>
    <property type="match status" value="1"/>
</dbReference>
<reference evidence="1" key="1">
    <citation type="submission" date="2018-05" db="EMBL/GenBank/DDBJ databases">
        <authorList>
            <person name="Lanie J.A."/>
            <person name="Ng W.-L."/>
            <person name="Kazmierczak K.M."/>
            <person name="Andrzejewski T.M."/>
            <person name="Davidsen T.M."/>
            <person name="Wayne K.J."/>
            <person name="Tettelin H."/>
            <person name="Glass J.I."/>
            <person name="Rusch D."/>
            <person name="Podicherti R."/>
            <person name="Tsui H.-C.T."/>
            <person name="Winkler M.E."/>
        </authorList>
    </citation>
    <scope>NUCLEOTIDE SEQUENCE</scope>
</reference>
<accession>A0A383CTC1</accession>
<dbReference type="InterPro" id="IPR036291">
    <property type="entry name" value="NAD(P)-bd_dom_sf"/>
</dbReference>
<sequence length="78" mass="8953">MSSILVIGGNSDIGYATAKVFAQNKYNIHLVSRNTSQLEIKKKEIEDLYKIECKITFLDILNKENVNCYFDEHLESPN</sequence>
<dbReference type="AlphaFoldDB" id="A0A383CTC1"/>
<name>A0A383CTC1_9ZZZZ</name>
<proteinExistence type="predicted"/>
<evidence type="ECO:0000313" key="1">
    <source>
        <dbReference type="EMBL" id="SVE35452.1"/>
    </source>
</evidence>
<protein>
    <submittedName>
        <fullName evidence="1">Uncharacterized protein</fullName>
    </submittedName>
</protein>
<dbReference type="InterPro" id="IPR002347">
    <property type="entry name" value="SDR_fam"/>
</dbReference>
<dbReference type="Pfam" id="PF00106">
    <property type="entry name" value="adh_short"/>
    <property type="match status" value="1"/>
</dbReference>
<organism evidence="1">
    <name type="scientific">marine metagenome</name>
    <dbReference type="NCBI Taxonomy" id="408172"/>
    <lineage>
        <taxon>unclassified sequences</taxon>
        <taxon>metagenomes</taxon>
        <taxon>ecological metagenomes</taxon>
    </lineage>
</organism>
<dbReference type="Gene3D" id="3.40.50.720">
    <property type="entry name" value="NAD(P)-binding Rossmann-like Domain"/>
    <property type="match status" value="1"/>
</dbReference>